<organism evidence="1 2">
    <name type="scientific">Leptospira santarosai serovar Shermani str. LT 821</name>
    <dbReference type="NCBI Taxonomy" id="758847"/>
    <lineage>
        <taxon>Bacteria</taxon>
        <taxon>Pseudomonadati</taxon>
        <taxon>Spirochaetota</taxon>
        <taxon>Spirochaetia</taxon>
        <taxon>Leptospirales</taxon>
        <taxon>Leptospiraceae</taxon>
        <taxon>Leptospira</taxon>
    </lineage>
</organism>
<dbReference type="Proteomes" id="UP000035800">
    <property type="component" value="Chromosome I"/>
</dbReference>
<evidence type="ECO:0000313" key="1">
    <source>
        <dbReference type="EMBL" id="EKT85329.1"/>
    </source>
</evidence>
<dbReference type="PATRIC" id="fig|758847.3.peg.3781"/>
<protein>
    <submittedName>
        <fullName evidence="1">Uncharacterized protein</fullName>
    </submittedName>
</protein>
<proteinExistence type="predicted"/>
<gene>
    <name evidence="1" type="ORF">LSS_18119</name>
</gene>
<sequence>MFTFSNGLYDKHFKLNHGRRGFKTGFFVSSRKCSSSHGFKFGIIL</sequence>
<dbReference type="EMBL" id="CP006694">
    <property type="protein sequence ID" value="EKT85329.1"/>
    <property type="molecule type" value="Genomic_DNA"/>
</dbReference>
<dbReference type="KEGG" id="lst:LSS_18119"/>
<evidence type="ECO:0000313" key="2">
    <source>
        <dbReference type="Proteomes" id="UP000035800"/>
    </source>
</evidence>
<reference evidence="1 2" key="1">
    <citation type="journal article" date="2012" name="Gene">
        <title>Sequence of Leptospira santarosai serovar Shermani genome and prediction of virulence-associated genes.</title>
        <authorList>
            <person name="Chou L.F."/>
            <person name="Chen Y.T."/>
            <person name="Lu C.W."/>
            <person name="Ko Y.C."/>
            <person name="Tang C.Y."/>
            <person name="Pan M.J."/>
            <person name="Tian Y.C."/>
            <person name="Chiu C.H."/>
            <person name="Hung C.C."/>
            <person name="Yang C.W."/>
        </authorList>
    </citation>
    <scope>NUCLEOTIDE SEQUENCE [LARGE SCALE GENOMIC DNA]</scope>
    <source>
        <strain evidence="1">LT 821</strain>
    </source>
</reference>
<name>K8XV86_9LEPT</name>
<accession>K8XV86</accession>
<reference evidence="1 2" key="2">
    <citation type="journal article" date="2014" name="Emerg. Microbes Infect.">
        <title>Potential impact on kidney infection: a whole-genome analysis of Leptospira santarosai serovar Shermani.</title>
        <authorList>
            <person name="Chou L.F."/>
            <person name="Chen T.W."/>
            <person name="Ko Y.C."/>
            <person name="Pan M.J."/>
            <person name="Tian Y.C."/>
            <person name="Chiu C.H."/>
            <person name="Tang P."/>
            <person name="Hung C.C."/>
            <person name="Yang C.W."/>
        </authorList>
    </citation>
    <scope>NUCLEOTIDE SEQUENCE</scope>
    <source>
        <strain evidence="1 2">LT 821</strain>
    </source>
</reference>
<dbReference type="AlphaFoldDB" id="K8XV86"/>